<proteinExistence type="predicted"/>
<gene>
    <name evidence="1" type="ORF">SAMN04489764_3814</name>
</gene>
<evidence type="ECO:0000313" key="2">
    <source>
        <dbReference type="Proteomes" id="UP000217103"/>
    </source>
</evidence>
<dbReference type="Proteomes" id="UP000217103">
    <property type="component" value="Unassembled WGS sequence"/>
</dbReference>
<organism evidence="1 2">
    <name type="scientific">Thermostaphylospora chromogena</name>
    <dbReference type="NCBI Taxonomy" id="35622"/>
    <lineage>
        <taxon>Bacteria</taxon>
        <taxon>Bacillati</taxon>
        <taxon>Actinomycetota</taxon>
        <taxon>Actinomycetes</taxon>
        <taxon>Streptosporangiales</taxon>
        <taxon>Thermomonosporaceae</taxon>
        <taxon>Thermostaphylospora</taxon>
    </lineage>
</organism>
<reference evidence="1 2" key="1">
    <citation type="submission" date="2016-10" db="EMBL/GenBank/DDBJ databases">
        <authorList>
            <person name="de Groot N.N."/>
        </authorList>
    </citation>
    <scope>NUCLEOTIDE SEQUENCE [LARGE SCALE GENOMIC DNA]</scope>
    <source>
        <strain evidence="1 2">DSM 43794</strain>
    </source>
</reference>
<accession>A0A1H1GUI3</accession>
<dbReference type="AlphaFoldDB" id="A0A1H1GUI3"/>
<evidence type="ECO:0000313" key="1">
    <source>
        <dbReference type="EMBL" id="SDR16578.1"/>
    </source>
</evidence>
<name>A0A1H1GUI3_9ACTN</name>
<dbReference type="RefSeq" id="WP_093260645.1">
    <property type="nucleotide sequence ID" value="NZ_FNKK01000002.1"/>
</dbReference>
<dbReference type="OrthoDB" id="3541965at2"/>
<keyword evidence="2" id="KW-1185">Reference proteome</keyword>
<sequence length="102" mass="11061">MADRAVLQEMERVLDEVFGERERVALRDVYARASAHVNLPADMLAHLKEVPEGSYTRADIAEAINGVIRRRGEQDALGLLDVPADLPAANPAEGAAARDDTP</sequence>
<protein>
    <submittedName>
        <fullName evidence="1">Uncharacterized protein</fullName>
    </submittedName>
</protein>
<dbReference type="EMBL" id="FNKK01000002">
    <property type="protein sequence ID" value="SDR16578.1"/>
    <property type="molecule type" value="Genomic_DNA"/>
</dbReference>